<keyword evidence="3" id="KW-1185">Reference proteome</keyword>
<accession>A0A3N4J711</accession>
<protein>
    <recommendedName>
        <fullName evidence="1">DDE-1 domain-containing protein</fullName>
    </recommendedName>
</protein>
<gene>
    <name evidence="2" type="ORF">L873DRAFT_1940679</name>
</gene>
<proteinExistence type="predicted"/>
<dbReference type="Pfam" id="PF03184">
    <property type="entry name" value="DDE_1"/>
    <property type="match status" value="1"/>
</dbReference>
<dbReference type="GO" id="GO:0003676">
    <property type="term" value="F:nucleic acid binding"/>
    <property type="evidence" value="ECO:0007669"/>
    <property type="project" value="InterPro"/>
</dbReference>
<feature type="domain" description="DDE-1" evidence="1">
    <location>
        <begin position="44"/>
        <end position="151"/>
    </location>
</feature>
<evidence type="ECO:0000313" key="3">
    <source>
        <dbReference type="Proteomes" id="UP000276215"/>
    </source>
</evidence>
<evidence type="ECO:0000259" key="1">
    <source>
        <dbReference type="Pfam" id="PF03184"/>
    </source>
</evidence>
<organism evidence="2 3">
    <name type="scientific">Choiromyces venosus 120613-1</name>
    <dbReference type="NCBI Taxonomy" id="1336337"/>
    <lineage>
        <taxon>Eukaryota</taxon>
        <taxon>Fungi</taxon>
        <taxon>Dikarya</taxon>
        <taxon>Ascomycota</taxon>
        <taxon>Pezizomycotina</taxon>
        <taxon>Pezizomycetes</taxon>
        <taxon>Pezizales</taxon>
        <taxon>Tuberaceae</taxon>
        <taxon>Choiromyces</taxon>
    </lineage>
</organism>
<dbReference type="Proteomes" id="UP000276215">
    <property type="component" value="Unassembled WGS sequence"/>
</dbReference>
<dbReference type="AlphaFoldDB" id="A0A3N4J711"/>
<dbReference type="STRING" id="1336337.A0A3N4J711"/>
<dbReference type="InterPro" id="IPR004875">
    <property type="entry name" value="DDE_SF_endonuclease_dom"/>
</dbReference>
<dbReference type="EMBL" id="ML120443">
    <property type="protein sequence ID" value="RPA94083.1"/>
    <property type="molecule type" value="Genomic_DNA"/>
</dbReference>
<reference evidence="2 3" key="1">
    <citation type="journal article" date="2018" name="Nat. Ecol. Evol.">
        <title>Pezizomycetes genomes reveal the molecular basis of ectomycorrhizal truffle lifestyle.</title>
        <authorList>
            <person name="Murat C."/>
            <person name="Payen T."/>
            <person name="Noel B."/>
            <person name="Kuo A."/>
            <person name="Morin E."/>
            <person name="Chen J."/>
            <person name="Kohler A."/>
            <person name="Krizsan K."/>
            <person name="Balestrini R."/>
            <person name="Da Silva C."/>
            <person name="Montanini B."/>
            <person name="Hainaut M."/>
            <person name="Levati E."/>
            <person name="Barry K.W."/>
            <person name="Belfiori B."/>
            <person name="Cichocki N."/>
            <person name="Clum A."/>
            <person name="Dockter R.B."/>
            <person name="Fauchery L."/>
            <person name="Guy J."/>
            <person name="Iotti M."/>
            <person name="Le Tacon F."/>
            <person name="Lindquist E.A."/>
            <person name="Lipzen A."/>
            <person name="Malagnac F."/>
            <person name="Mello A."/>
            <person name="Molinier V."/>
            <person name="Miyauchi S."/>
            <person name="Poulain J."/>
            <person name="Riccioni C."/>
            <person name="Rubini A."/>
            <person name="Sitrit Y."/>
            <person name="Splivallo R."/>
            <person name="Traeger S."/>
            <person name="Wang M."/>
            <person name="Zifcakova L."/>
            <person name="Wipf D."/>
            <person name="Zambonelli A."/>
            <person name="Paolocci F."/>
            <person name="Nowrousian M."/>
            <person name="Ottonello S."/>
            <person name="Baldrian P."/>
            <person name="Spatafora J.W."/>
            <person name="Henrissat B."/>
            <person name="Nagy L.G."/>
            <person name="Aury J.M."/>
            <person name="Wincker P."/>
            <person name="Grigoriev I.V."/>
            <person name="Bonfante P."/>
            <person name="Martin F.M."/>
        </authorList>
    </citation>
    <scope>NUCLEOTIDE SEQUENCE [LARGE SCALE GENOMIC DNA]</scope>
    <source>
        <strain evidence="2 3">120613-1</strain>
    </source>
</reference>
<feature type="non-terminal residue" evidence="2">
    <location>
        <position position="1"/>
    </location>
</feature>
<name>A0A3N4J711_9PEZI</name>
<evidence type="ECO:0000313" key="2">
    <source>
        <dbReference type="EMBL" id="RPA94083.1"/>
    </source>
</evidence>
<dbReference type="OrthoDB" id="5422788at2759"/>
<sequence length="152" mass="17353">ELSNIYNLDETLIPFEYLNGKIYDITGSKTIWVKESWSGWDKYQATLVLCIFTDGIARVPLMVIFHGIGQRLRSEKEKYHKWVLVEYNSTAYTNDTLFECYITSYLIPILGGQPTLFALDLMGSHKTSVILDILYQNEITPSLIPGGYTSLV</sequence>